<dbReference type="GO" id="GO:0005886">
    <property type="term" value="C:plasma membrane"/>
    <property type="evidence" value="ECO:0007669"/>
    <property type="project" value="UniProtKB-SubCell"/>
</dbReference>
<dbReference type="AlphaFoldDB" id="A0A7W9L807"/>
<organism evidence="6 7">
    <name type="scientific">Nonomuraea jabiensis</name>
    <dbReference type="NCBI Taxonomy" id="882448"/>
    <lineage>
        <taxon>Bacteria</taxon>
        <taxon>Bacillati</taxon>
        <taxon>Actinomycetota</taxon>
        <taxon>Actinomycetes</taxon>
        <taxon>Streptosporangiales</taxon>
        <taxon>Streptosporangiaceae</taxon>
        <taxon>Nonomuraea</taxon>
    </lineage>
</organism>
<keyword evidence="3" id="KW-1133">Transmembrane helix</keyword>
<dbReference type="GO" id="GO:0022857">
    <property type="term" value="F:transmembrane transporter activity"/>
    <property type="evidence" value="ECO:0007669"/>
    <property type="project" value="InterPro"/>
</dbReference>
<dbReference type="InterPro" id="IPR020846">
    <property type="entry name" value="MFS_dom"/>
</dbReference>
<evidence type="ECO:0000313" key="6">
    <source>
        <dbReference type="EMBL" id="MBB5773965.1"/>
    </source>
</evidence>
<name>A0A7W9L807_9ACTN</name>
<evidence type="ECO:0000256" key="4">
    <source>
        <dbReference type="ARBA" id="ARBA00023136"/>
    </source>
</evidence>
<dbReference type="Gene3D" id="1.20.1720.10">
    <property type="entry name" value="Multidrug resistance protein D"/>
    <property type="match status" value="1"/>
</dbReference>
<evidence type="ECO:0000256" key="3">
    <source>
        <dbReference type="ARBA" id="ARBA00022989"/>
    </source>
</evidence>
<proteinExistence type="predicted"/>
<evidence type="ECO:0000256" key="1">
    <source>
        <dbReference type="ARBA" id="ARBA00004651"/>
    </source>
</evidence>
<dbReference type="InterPro" id="IPR036259">
    <property type="entry name" value="MFS_trans_sf"/>
</dbReference>
<evidence type="ECO:0000313" key="7">
    <source>
        <dbReference type="Proteomes" id="UP000579153"/>
    </source>
</evidence>
<dbReference type="Proteomes" id="UP000579153">
    <property type="component" value="Unassembled WGS sequence"/>
</dbReference>
<accession>A0A7W9L807</accession>
<comment type="subcellular location">
    <subcellularLocation>
        <location evidence="1">Cell membrane</location>
        <topology evidence="1">Multi-pass membrane protein</topology>
    </subcellularLocation>
</comment>
<comment type="caution">
    <text evidence="6">The sequence shown here is derived from an EMBL/GenBank/DDBJ whole genome shotgun (WGS) entry which is preliminary data.</text>
</comment>
<keyword evidence="7" id="KW-1185">Reference proteome</keyword>
<evidence type="ECO:0000259" key="5">
    <source>
        <dbReference type="PROSITE" id="PS50850"/>
    </source>
</evidence>
<keyword evidence="4" id="KW-0472">Membrane</keyword>
<evidence type="ECO:0000256" key="2">
    <source>
        <dbReference type="ARBA" id="ARBA00022692"/>
    </source>
</evidence>
<reference evidence="6 7" key="1">
    <citation type="submission" date="2020-08" db="EMBL/GenBank/DDBJ databases">
        <title>Sequencing the genomes of 1000 actinobacteria strains.</title>
        <authorList>
            <person name="Klenk H.-P."/>
        </authorList>
    </citation>
    <scope>NUCLEOTIDE SEQUENCE [LARGE SCALE GENOMIC DNA]</scope>
    <source>
        <strain evidence="6 7">DSM 45507</strain>
    </source>
</reference>
<dbReference type="RefSeq" id="WP_185067855.1">
    <property type="nucleotide sequence ID" value="NZ_JACHMB010000001.1"/>
</dbReference>
<protein>
    <submittedName>
        <fullName evidence="6">Putative MFS family arabinose efflux permease</fullName>
    </submittedName>
</protein>
<gene>
    <name evidence="6" type="ORF">HD596_000721</name>
</gene>
<feature type="domain" description="Major facilitator superfamily (MFS) profile" evidence="5">
    <location>
        <begin position="1"/>
        <end position="54"/>
    </location>
</feature>
<dbReference type="EMBL" id="JACHMB010000001">
    <property type="protein sequence ID" value="MBB5773965.1"/>
    <property type="molecule type" value="Genomic_DNA"/>
</dbReference>
<dbReference type="SUPFAM" id="SSF103473">
    <property type="entry name" value="MFS general substrate transporter"/>
    <property type="match status" value="1"/>
</dbReference>
<sequence>MIGRRRTLLPGLVCAGLSAVLFLVAHDVGPLIAARLLSGLSAGVFGVPVRRPAA</sequence>
<keyword evidence="2" id="KW-0812">Transmembrane</keyword>
<dbReference type="PROSITE" id="PS50850">
    <property type="entry name" value="MFS"/>
    <property type="match status" value="1"/>
</dbReference>